<comment type="pathway">
    <text evidence="1">Cofactor biosynthesis; riboflavin biosynthesis.</text>
</comment>
<keyword evidence="6" id="KW-0378">Hydrolase</keyword>
<evidence type="ECO:0000256" key="2">
    <source>
        <dbReference type="ARBA" id="ARBA00022619"/>
    </source>
</evidence>
<organism evidence="6">
    <name type="scientific">Streptomyces hiroshimensis</name>
    <dbReference type="NCBI Taxonomy" id="66424"/>
    <lineage>
        <taxon>Bacteria</taxon>
        <taxon>Bacillati</taxon>
        <taxon>Actinomycetota</taxon>
        <taxon>Actinomycetes</taxon>
        <taxon>Kitasatosporales</taxon>
        <taxon>Streptomycetaceae</taxon>
        <taxon>Streptomyces</taxon>
    </lineage>
</organism>
<dbReference type="InterPro" id="IPR032677">
    <property type="entry name" value="GTP_cyclohydro_II"/>
</dbReference>
<evidence type="ECO:0000313" key="6">
    <source>
        <dbReference type="EMBL" id="AZS52678.1"/>
    </source>
</evidence>
<keyword evidence="3" id="KW-0479">Metal-binding</keyword>
<reference evidence="6" key="1">
    <citation type="journal article" date="2018" name="Org. Biomol. Chem.">
        <title>Characterization of the N-methyltransferases involved in the biosynthesis of toxoflavin, fervenulin and reumycin from Streptomyces hiroshimensis ATCC53615.</title>
        <authorList>
            <person name="Su C."/>
            <person name="Yan Y."/>
            <person name="Guo X."/>
            <person name="Luo J."/>
            <person name="Liu C."/>
            <person name="Zhang Z."/>
            <person name="Xiang W.S."/>
            <person name="Huang S.X."/>
        </authorList>
    </citation>
    <scope>NUCLEOTIDE SEQUENCE</scope>
    <source>
        <strain evidence="6">ATCC 53615</strain>
    </source>
</reference>
<evidence type="ECO:0000259" key="5">
    <source>
        <dbReference type="Pfam" id="PF00925"/>
    </source>
</evidence>
<feature type="domain" description="GTP cyclohydrolase II" evidence="5">
    <location>
        <begin position="72"/>
        <end position="225"/>
    </location>
</feature>
<dbReference type="AlphaFoldDB" id="A0A3Q9JP12"/>
<sequence length="232" mass="25048">MLFAAASPAMLERPVRVTRRARKHLMGGTVPEVLNGDVRSGEAPAPADGRRGGARVRSRVEIPLHLADGSWQTAHVITFDGLSDGLEHIAVSYTRHPAVPLVRVHSECLTGDVLGSGRCDCGPQLDESLQRVAEEGGILLYLRQEGQGRRDISLYDKLDAYSAADLGRGAGAAGHGLRLADDARDYHAAAQMLRALGVSRVRLLTSNPDKVRQLNWYGIAVEERLDFAGRGV</sequence>
<dbReference type="GO" id="GO:0046872">
    <property type="term" value="F:metal ion binding"/>
    <property type="evidence" value="ECO:0007669"/>
    <property type="project" value="UniProtKB-KW"/>
</dbReference>
<accession>A0A3Q9JP12</accession>
<dbReference type="SUPFAM" id="SSF142695">
    <property type="entry name" value="RibA-like"/>
    <property type="match status" value="1"/>
</dbReference>
<dbReference type="NCBIfam" id="NF001591">
    <property type="entry name" value="PRK00393.1"/>
    <property type="match status" value="1"/>
</dbReference>
<dbReference type="InterPro" id="IPR036144">
    <property type="entry name" value="RibA-like_sf"/>
</dbReference>
<dbReference type="Gene3D" id="3.40.50.10990">
    <property type="entry name" value="GTP cyclohydrolase II"/>
    <property type="match status" value="1"/>
</dbReference>
<dbReference type="GO" id="GO:0003935">
    <property type="term" value="F:GTP cyclohydrolase II activity"/>
    <property type="evidence" value="ECO:0007669"/>
    <property type="project" value="TreeGrafter"/>
</dbReference>
<dbReference type="PANTHER" id="PTHR21327:SF18">
    <property type="entry name" value="3,4-DIHYDROXY-2-BUTANONE 4-PHOSPHATE SYNTHASE"/>
    <property type="match status" value="1"/>
</dbReference>
<evidence type="ECO:0000256" key="3">
    <source>
        <dbReference type="ARBA" id="ARBA00022723"/>
    </source>
</evidence>
<name>A0A3Q9JP12_9ACTN</name>
<evidence type="ECO:0000256" key="1">
    <source>
        <dbReference type="ARBA" id="ARBA00005104"/>
    </source>
</evidence>
<dbReference type="GO" id="GO:0009231">
    <property type="term" value="P:riboflavin biosynthetic process"/>
    <property type="evidence" value="ECO:0007669"/>
    <property type="project" value="UniProtKB-UniPathway"/>
</dbReference>
<gene>
    <name evidence="6" type="ORF">Shi4219</name>
</gene>
<dbReference type="EMBL" id="MK256951">
    <property type="protein sequence ID" value="AZS52678.1"/>
    <property type="molecule type" value="Genomic_DNA"/>
</dbReference>
<dbReference type="Pfam" id="PF00925">
    <property type="entry name" value="GTP_cyclohydro2"/>
    <property type="match status" value="1"/>
</dbReference>
<proteinExistence type="predicted"/>
<dbReference type="UniPathway" id="UPA00275"/>
<protein>
    <submittedName>
        <fullName evidence="6">GTP cyclohydrolase II</fullName>
    </submittedName>
</protein>
<evidence type="ECO:0000256" key="4">
    <source>
        <dbReference type="SAM" id="MobiDB-lite"/>
    </source>
</evidence>
<dbReference type="PANTHER" id="PTHR21327">
    <property type="entry name" value="GTP CYCLOHYDROLASE II-RELATED"/>
    <property type="match status" value="1"/>
</dbReference>
<dbReference type="GO" id="GO:0005829">
    <property type="term" value="C:cytosol"/>
    <property type="evidence" value="ECO:0007669"/>
    <property type="project" value="TreeGrafter"/>
</dbReference>
<feature type="region of interest" description="Disordered" evidence="4">
    <location>
        <begin position="32"/>
        <end position="54"/>
    </location>
</feature>
<keyword evidence="2" id="KW-0686">Riboflavin biosynthesis</keyword>